<feature type="non-terminal residue" evidence="10">
    <location>
        <position position="1"/>
    </location>
</feature>
<keyword evidence="2" id="KW-0479">Metal-binding</keyword>
<accession>N6T9E5</accession>
<dbReference type="OrthoDB" id="5873264at2759"/>
<name>N6T9E5_DENPD</name>
<dbReference type="PRINTS" id="PR00047">
    <property type="entry name" value="STROIDFINGER"/>
</dbReference>
<keyword evidence="9" id="KW-0539">Nucleus</keyword>
<dbReference type="FunFam" id="3.30.50.10:FF:000006">
    <property type="entry name" value="Nuclear receptor subfamily 5 group A member"/>
    <property type="match status" value="1"/>
</dbReference>
<reference evidence="10" key="1">
    <citation type="journal article" date="2013" name="Genome Biol.">
        <title>Draft genome of the mountain pine beetle, Dendroctonus ponderosae Hopkins, a major forest pest.</title>
        <authorList>
            <person name="Keeling C.I."/>
            <person name="Yuen M.M."/>
            <person name="Liao N.Y."/>
            <person name="Docking T.R."/>
            <person name="Chan S.K."/>
            <person name="Taylor G.A."/>
            <person name="Palmquist D.L."/>
            <person name="Jackman S.D."/>
            <person name="Nguyen A."/>
            <person name="Li M."/>
            <person name="Henderson H."/>
            <person name="Janes J.K."/>
            <person name="Zhao Y."/>
            <person name="Pandoh P."/>
            <person name="Moore R."/>
            <person name="Sperling F.A."/>
            <person name="Huber D.P."/>
            <person name="Birol I."/>
            <person name="Jones S.J."/>
            <person name="Bohlmann J."/>
        </authorList>
    </citation>
    <scope>NUCLEOTIDE SEQUENCE</scope>
</reference>
<dbReference type="PROSITE" id="PS00031">
    <property type="entry name" value="NUCLEAR_REC_DBD_1"/>
    <property type="match status" value="1"/>
</dbReference>
<evidence type="ECO:0000313" key="10">
    <source>
        <dbReference type="EMBL" id="ENN76874.1"/>
    </source>
</evidence>
<dbReference type="GO" id="GO:0005634">
    <property type="term" value="C:nucleus"/>
    <property type="evidence" value="ECO:0007669"/>
    <property type="project" value="UniProtKB-SubCell"/>
</dbReference>
<dbReference type="GO" id="GO:0043565">
    <property type="term" value="F:sequence-specific DNA binding"/>
    <property type="evidence" value="ECO:0007669"/>
    <property type="project" value="InterPro"/>
</dbReference>
<keyword evidence="5" id="KW-0805">Transcription regulation</keyword>
<dbReference type="GO" id="GO:0000981">
    <property type="term" value="F:DNA-binding transcription factor activity, RNA polymerase II-specific"/>
    <property type="evidence" value="ECO:0007669"/>
    <property type="project" value="UniProtKB-ARBA"/>
</dbReference>
<dbReference type="InterPro" id="IPR001628">
    <property type="entry name" value="Znf_hrmn_rcpt"/>
</dbReference>
<proteinExistence type="predicted"/>
<dbReference type="PROSITE" id="PS51030">
    <property type="entry name" value="NUCLEAR_REC_DBD_2"/>
    <property type="match status" value="1"/>
</dbReference>
<evidence type="ECO:0000256" key="5">
    <source>
        <dbReference type="ARBA" id="ARBA00023015"/>
    </source>
</evidence>
<dbReference type="Gene3D" id="3.30.50.10">
    <property type="entry name" value="Erythroid Transcription Factor GATA-1, subunit A"/>
    <property type="match status" value="1"/>
</dbReference>
<dbReference type="PANTHER" id="PTHR24083">
    <property type="entry name" value="NUCLEAR HORMONE RECEPTOR"/>
    <property type="match status" value="1"/>
</dbReference>
<dbReference type="AlphaFoldDB" id="N6T9E5"/>
<keyword evidence="3" id="KW-0863">Zinc-finger</keyword>
<dbReference type="CDD" id="cd06958">
    <property type="entry name" value="NR_DBD_COUP_TF"/>
    <property type="match status" value="1"/>
</dbReference>
<dbReference type="SUPFAM" id="SSF57716">
    <property type="entry name" value="Glucocorticoid receptor-like (DNA-binding domain)"/>
    <property type="match status" value="1"/>
</dbReference>
<evidence type="ECO:0000256" key="7">
    <source>
        <dbReference type="ARBA" id="ARBA00023163"/>
    </source>
</evidence>
<dbReference type="Pfam" id="PF00105">
    <property type="entry name" value="zf-C4"/>
    <property type="match status" value="1"/>
</dbReference>
<dbReference type="InterPro" id="IPR050274">
    <property type="entry name" value="Nuclear_hormone_rcpt_NR2"/>
</dbReference>
<evidence type="ECO:0000256" key="2">
    <source>
        <dbReference type="ARBA" id="ARBA00022723"/>
    </source>
</evidence>
<evidence type="ECO:0000256" key="1">
    <source>
        <dbReference type="ARBA" id="ARBA00004123"/>
    </source>
</evidence>
<keyword evidence="4" id="KW-0862">Zinc</keyword>
<evidence type="ECO:0000256" key="4">
    <source>
        <dbReference type="ARBA" id="ARBA00022833"/>
    </source>
</evidence>
<keyword evidence="6" id="KW-0238">DNA-binding</keyword>
<dbReference type="SMART" id="SM00399">
    <property type="entry name" value="ZnF_C4"/>
    <property type="match status" value="1"/>
</dbReference>
<keyword evidence="7" id="KW-0804">Transcription</keyword>
<sequence>MSEKPQSDNQCEYEAENCHSSTKSIQLHKNTLKIKYSEAATKKRSNSEIEKLRGLMLTFRREHSNEPLSTCRRISQYGARDGALVPMASLVANSWRESPLVNPVLPTGGLNSLNPLPPVAAVQPSNSVQAVGPLSEAQNSDLALLSRQTPSQNSTGSTDKNQNIECVVCGDKSSGKHYGQFTCEGCKSFFKRSVRRNLTYSCRGSRNCPIDQHHRNQCQYCRLRKCIKMGMRREVSNWIVRY</sequence>
<evidence type="ECO:0000256" key="3">
    <source>
        <dbReference type="ARBA" id="ARBA00022771"/>
    </source>
</evidence>
<keyword evidence="8" id="KW-0675">Receptor</keyword>
<gene>
    <name evidence="10" type="ORF">YQE_06715</name>
</gene>
<evidence type="ECO:0000256" key="6">
    <source>
        <dbReference type="ARBA" id="ARBA00023125"/>
    </source>
</evidence>
<organism evidence="10">
    <name type="scientific">Dendroctonus ponderosae</name>
    <name type="common">Mountain pine beetle</name>
    <dbReference type="NCBI Taxonomy" id="77166"/>
    <lineage>
        <taxon>Eukaryota</taxon>
        <taxon>Metazoa</taxon>
        <taxon>Ecdysozoa</taxon>
        <taxon>Arthropoda</taxon>
        <taxon>Hexapoda</taxon>
        <taxon>Insecta</taxon>
        <taxon>Pterygota</taxon>
        <taxon>Neoptera</taxon>
        <taxon>Endopterygota</taxon>
        <taxon>Coleoptera</taxon>
        <taxon>Polyphaga</taxon>
        <taxon>Cucujiformia</taxon>
        <taxon>Curculionidae</taxon>
        <taxon>Scolytinae</taxon>
        <taxon>Dendroctonus</taxon>
    </lineage>
</organism>
<dbReference type="GO" id="GO:0035556">
    <property type="term" value="P:intracellular signal transduction"/>
    <property type="evidence" value="ECO:0007669"/>
    <property type="project" value="UniProtKB-ARBA"/>
</dbReference>
<dbReference type="GO" id="GO:0008270">
    <property type="term" value="F:zinc ion binding"/>
    <property type="evidence" value="ECO:0007669"/>
    <property type="project" value="UniProtKB-KW"/>
</dbReference>
<protein>
    <submittedName>
        <fullName evidence="10">Uncharacterized protein</fullName>
    </submittedName>
</protein>
<comment type="subcellular location">
    <subcellularLocation>
        <location evidence="1">Nucleus</location>
    </subcellularLocation>
</comment>
<dbReference type="HOGENOM" id="CLU_1148238_0_0_1"/>
<dbReference type="InterPro" id="IPR013088">
    <property type="entry name" value="Znf_NHR/GATA"/>
</dbReference>
<dbReference type="EMBL" id="KB740967">
    <property type="protein sequence ID" value="ENN76874.1"/>
    <property type="molecule type" value="Genomic_DNA"/>
</dbReference>
<evidence type="ECO:0000256" key="9">
    <source>
        <dbReference type="ARBA" id="ARBA00023242"/>
    </source>
</evidence>
<evidence type="ECO:0000256" key="8">
    <source>
        <dbReference type="ARBA" id="ARBA00023170"/>
    </source>
</evidence>